<comment type="caution">
    <text evidence="5">The sequence shown here is derived from an EMBL/GenBank/DDBJ whole genome shotgun (WGS) entry which is preliminary data.</text>
</comment>
<dbReference type="InterPro" id="IPR000863">
    <property type="entry name" value="Sulfotransferase_dom"/>
</dbReference>
<evidence type="ECO:0000259" key="4">
    <source>
        <dbReference type="Pfam" id="PF00685"/>
    </source>
</evidence>
<dbReference type="Pfam" id="PF00685">
    <property type="entry name" value="Sulfotransfer_1"/>
    <property type="match status" value="1"/>
</dbReference>
<keyword evidence="2 3" id="KW-0808">Transferase</keyword>
<dbReference type="Proteomes" id="UP001176940">
    <property type="component" value="Unassembled WGS sequence"/>
</dbReference>
<name>A0ABN9M8H5_9NEOB</name>
<accession>A0ABN9M8H5</accession>
<evidence type="ECO:0000256" key="3">
    <source>
        <dbReference type="RuleBase" id="RU361155"/>
    </source>
</evidence>
<dbReference type="EC" id="2.8.2.-" evidence="3"/>
<evidence type="ECO:0000313" key="6">
    <source>
        <dbReference type="Proteomes" id="UP001176940"/>
    </source>
</evidence>
<protein>
    <recommendedName>
        <fullName evidence="3">Sulfotransferase</fullName>
        <ecNumber evidence="3">2.8.2.-</ecNumber>
    </recommendedName>
</protein>
<dbReference type="PANTHER" id="PTHR11783">
    <property type="entry name" value="SULFOTRANSFERASE SULT"/>
    <property type="match status" value="1"/>
</dbReference>
<evidence type="ECO:0000313" key="5">
    <source>
        <dbReference type="EMBL" id="CAJ0956492.1"/>
    </source>
</evidence>
<sequence length="161" mass="18766">MPRRWGGSWHWRAAHYCHRPFWHLPEVSDGQSGPDIIFGRWFEHVKGWLTIKDNPNFLILSYEDMLKDLRSNVIKIIKFLGKELDDAAIDSVVEHSSFQAMKNNPMSNYSAVPNAIFSKEHGSFHRKGIAGDHKNHFTPAQEEEFEKIYKDCMKDINFSFA</sequence>
<dbReference type="Gene3D" id="3.40.50.300">
    <property type="entry name" value="P-loop containing nucleotide triphosphate hydrolases"/>
    <property type="match status" value="1"/>
</dbReference>
<evidence type="ECO:0000256" key="2">
    <source>
        <dbReference type="ARBA" id="ARBA00022679"/>
    </source>
</evidence>
<organism evidence="5 6">
    <name type="scientific">Ranitomeya imitator</name>
    <name type="common">mimic poison frog</name>
    <dbReference type="NCBI Taxonomy" id="111125"/>
    <lineage>
        <taxon>Eukaryota</taxon>
        <taxon>Metazoa</taxon>
        <taxon>Chordata</taxon>
        <taxon>Craniata</taxon>
        <taxon>Vertebrata</taxon>
        <taxon>Euteleostomi</taxon>
        <taxon>Amphibia</taxon>
        <taxon>Batrachia</taxon>
        <taxon>Anura</taxon>
        <taxon>Neobatrachia</taxon>
        <taxon>Hyloidea</taxon>
        <taxon>Dendrobatidae</taxon>
        <taxon>Dendrobatinae</taxon>
        <taxon>Ranitomeya</taxon>
    </lineage>
</organism>
<evidence type="ECO:0000256" key="1">
    <source>
        <dbReference type="ARBA" id="ARBA00005771"/>
    </source>
</evidence>
<dbReference type="SUPFAM" id="SSF52540">
    <property type="entry name" value="P-loop containing nucleoside triphosphate hydrolases"/>
    <property type="match status" value="1"/>
</dbReference>
<dbReference type="EMBL" id="CAUEEQ010041963">
    <property type="protein sequence ID" value="CAJ0956492.1"/>
    <property type="molecule type" value="Genomic_DNA"/>
</dbReference>
<dbReference type="InterPro" id="IPR027417">
    <property type="entry name" value="P-loop_NTPase"/>
</dbReference>
<proteinExistence type="inferred from homology"/>
<reference evidence="5" key="1">
    <citation type="submission" date="2023-07" db="EMBL/GenBank/DDBJ databases">
        <authorList>
            <person name="Stuckert A."/>
        </authorList>
    </citation>
    <scope>NUCLEOTIDE SEQUENCE</scope>
</reference>
<keyword evidence="6" id="KW-1185">Reference proteome</keyword>
<feature type="domain" description="Sulfotransferase" evidence="4">
    <location>
        <begin position="34"/>
        <end position="156"/>
    </location>
</feature>
<gene>
    <name evidence="5" type="ORF">RIMI_LOCUS15550325</name>
</gene>
<comment type="similarity">
    <text evidence="1 3">Belongs to the sulfotransferase 1 family.</text>
</comment>